<evidence type="ECO:0000313" key="13">
    <source>
        <dbReference type="Proteomes" id="UP000234857"/>
    </source>
</evidence>
<dbReference type="FunFam" id="3.40.50.300:FF:000019">
    <property type="entry name" value="Translation initiation factor IF-2"/>
    <property type="match status" value="1"/>
</dbReference>
<feature type="region of interest" description="Disordered" evidence="10">
    <location>
        <begin position="29"/>
        <end position="159"/>
    </location>
</feature>
<dbReference type="InterPro" id="IPR005225">
    <property type="entry name" value="Small_GTP-bd"/>
</dbReference>
<evidence type="ECO:0000256" key="9">
    <source>
        <dbReference type="RuleBase" id="RU000644"/>
    </source>
</evidence>
<feature type="compositionally biased region" description="Acidic residues" evidence="10">
    <location>
        <begin position="99"/>
        <end position="111"/>
    </location>
</feature>
<feature type="region of interest" description="G-domain" evidence="8">
    <location>
        <begin position="243"/>
        <end position="391"/>
    </location>
</feature>
<dbReference type="Gene3D" id="3.40.50.10050">
    <property type="entry name" value="Translation initiation factor IF- 2, domain 3"/>
    <property type="match status" value="1"/>
</dbReference>
<dbReference type="EMBL" id="PKTG01000043">
    <property type="protein sequence ID" value="PLX19019.1"/>
    <property type="molecule type" value="Genomic_DNA"/>
</dbReference>
<dbReference type="CDD" id="cd03702">
    <property type="entry name" value="IF2_mtIF2_II"/>
    <property type="match status" value="1"/>
</dbReference>
<dbReference type="GO" id="GO:0003924">
    <property type="term" value="F:GTPase activity"/>
    <property type="evidence" value="ECO:0007669"/>
    <property type="project" value="UniProtKB-UniRule"/>
</dbReference>
<dbReference type="InterPro" id="IPR053905">
    <property type="entry name" value="EF-G-like_DII"/>
</dbReference>
<dbReference type="InterPro" id="IPR044145">
    <property type="entry name" value="IF2_II"/>
</dbReference>
<dbReference type="CDD" id="cd01887">
    <property type="entry name" value="IF2_eIF5B"/>
    <property type="match status" value="1"/>
</dbReference>
<dbReference type="FunFam" id="3.40.50.10050:FF:000001">
    <property type="entry name" value="Translation initiation factor IF-2"/>
    <property type="match status" value="1"/>
</dbReference>
<reference evidence="12 13" key="1">
    <citation type="submission" date="2017-11" db="EMBL/GenBank/DDBJ databases">
        <title>Genome-resolved metagenomics identifies genetic mobility, metabolic interactions, and unexpected diversity in perchlorate-reducing communities.</title>
        <authorList>
            <person name="Barnum T.P."/>
            <person name="Figueroa I.A."/>
            <person name="Carlstrom C.I."/>
            <person name="Lucas L.N."/>
            <person name="Engelbrektson A.L."/>
            <person name="Coates J.D."/>
        </authorList>
    </citation>
    <scope>NUCLEOTIDE SEQUENCE [LARGE SCALE GENOMIC DNA]</scope>
    <source>
        <strain evidence="12">BM706</strain>
    </source>
</reference>
<dbReference type="InterPro" id="IPR036925">
    <property type="entry name" value="TIF_IF2_dom3_sf"/>
</dbReference>
<keyword evidence="8" id="KW-0963">Cytoplasm</keyword>
<dbReference type="SUPFAM" id="SSF52156">
    <property type="entry name" value="Initiation factor IF2/eIF5b, domain 3"/>
    <property type="match status" value="1"/>
</dbReference>
<dbReference type="InterPro" id="IPR000178">
    <property type="entry name" value="TF_IF2_bacterial-like"/>
</dbReference>
<comment type="function">
    <text evidence="7 8 9">One of the essential components for the initiation of protein synthesis. Protects formylmethionyl-tRNA from spontaneous hydrolysis and promotes its binding to the 30S ribosomal subunits. Also involved in the hydrolysis of GTP during the formation of the 70S ribosomal complex.</text>
</comment>
<evidence type="ECO:0000256" key="3">
    <source>
        <dbReference type="ARBA" id="ARBA00022540"/>
    </source>
</evidence>
<dbReference type="PROSITE" id="PS51722">
    <property type="entry name" value="G_TR_2"/>
    <property type="match status" value="1"/>
</dbReference>
<dbReference type="InterPro" id="IPR009000">
    <property type="entry name" value="Transl_B-barrel_sf"/>
</dbReference>
<evidence type="ECO:0000256" key="2">
    <source>
        <dbReference type="ARBA" id="ARBA00020675"/>
    </source>
</evidence>
<dbReference type="Pfam" id="PF22042">
    <property type="entry name" value="EF-G_D2"/>
    <property type="match status" value="1"/>
</dbReference>
<protein>
    <recommendedName>
        <fullName evidence="2 8">Translation initiation factor IF-2</fullName>
    </recommendedName>
</protein>
<keyword evidence="6 8" id="KW-0342">GTP-binding</keyword>
<feature type="binding site" evidence="8">
    <location>
        <begin position="295"/>
        <end position="299"/>
    </location>
    <ligand>
        <name>GTP</name>
        <dbReference type="ChEBI" id="CHEBI:37565"/>
    </ligand>
</feature>
<feature type="compositionally biased region" description="Basic and acidic residues" evidence="10">
    <location>
        <begin position="86"/>
        <end position="98"/>
    </location>
</feature>
<dbReference type="PANTHER" id="PTHR43381:SF5">
    <property type="entry name" value="TR-TYPE G DOMAIN-CONTAINING PROTEIN"/>
    <property type="match status" value="1"/>
</dbReference>
<name>A0A2N5ZK13_MUIH1</name>
<dbReference type="PANTHER" id="PTHR43381">
    <property type="entry name" value="TRANSLATION INITIATION FACTOR IF-2-RELATED"/>
    <property type="match status" value="1"/>
</dbReference>
<evidence type="ECO:0000256" key="1">
    <source>
        <dbReference type="ARBA" id="ARBA00007733"/>
    </source>
</evidence>
<dbReference type="InterPro" id="IPR027417">
    <property type="entry name" value="P-loop_NTPase"/>
</dbReference>
<feature type="compositionally biased region" description="Basic and acidic residues" evidence="10">
    <location>
        <begin position="131"/>
        <end position="159"/>
    </location>
</feature>
<comment type="caution">
    <text evidence="12">The sequence shown here is derived from an EMBL/GenBank/DDBJ whole genome shotgun (WGS) entry which is preliminary data.</text>
</comment>
<dbReference type="Pfam" id="PF11987">
    <property type="entry name" value="IF-2"/>
    <property type="match status" value="1"/>
</dbReference>
<feature type="binding site" evidence="8">
    <location>
        <begin position="349"/>
        <end position="352"/>
    </location>
    <ligand>
        <name>GTP</name>
        <dbReference type="ChEBI" id="CHEBI:37565"/>
    </ligand>
</feature>
<evidence type="ECO:0000256" key="8">
    <source>
        <dbReference type="HAMAP-Rule" id="MF_00100"/>
    </source>
</evidence>
<keyword evidence="3 8" id="KW-0396">Initiation factor</keyword>
<dbReference type="GO" id="GO:0005829">
    <property type="term" value="C:cytosol"/>
    <property type="evidence" value="ECO:0007669"/>
    <property type="project" value="TreeGrafter"/>
</dbReference>
<dbReference type="FunFam" id="2.40.30.10:FF:000054">
    <property type="entry name" value="Translation initiation factor IF-2"/>
    <property type="match status" value="1"/>
</dbReference>
<dbReference type="InterPro" id="IPR000795">
    <property type="entry name" value="T_Tr_GTP-bd_dom"/>
</dbReference>
<dbReference type="FunFam" id="2.40.30.10:FF:000008">
    <property type="entry name" value="Translation initiation factor IF-2"/>
    <property type="match status" value="1"/>
</dbReference>
<evidence type="ECO:0000256" key="7">
    <source>
        <dbReference type="ARBA" id="ARBA00025162"/>
    </source>
</evidence>
<dbReference type="CDD" id="cd03692">
    <property type="entry name" value="mtIF2_IVc"/>
    <property type="match status" value="1"/>
</dbReference>
<evidence type="ECO:0000259" key="11">
    <source>
        <dbReference type="PROSITE" id="PS51722"/>
    </source>
</evidence>
<accession>A0A2N5ZK13</accession>
<dbReference type="GO" id="GO:0005525">
    <property type="term" value="F:GTP binding"/>
    <property type="evidence" value="ECO:0007669"/>
    <property type="project" value="UniProtKB-KW"/>
</dbReference>
<dbReference type="InterPro" id="IPR015760">
    <property type="entry name" value="TIF_IF2"/>
</dbReference>
<evidence type="ECO:0000256" key="5">
    <source>
        <dbReference type="ARBA" id="ARBA00022917"/>
    </source>
</evidence>
<evidence type="ECO:0000313" key="12">
    <source>
        <dbReference type="EMBL" id="PLX19019.1"/>
    </source>
</evidence>
<dbReference type="Gene3D" id="1.10.10.2480">
    <property type="match status" value="1"/>
</dbReference>
<dbReference type="InterPro" id="IPR006847">
    <property type="entry name" value="IF2_N"/>
</dbReference>
<proteinExistence type="inferred from homology"/>
<feature type="domain" description="Tr-type G" evidence="11">
    <location>
        <begin position="240"/>
        <end position="409"/>
    </location>
</feature>
<sequence>MRVYELAKELGVEYEVLYKAADELEIKMKKHHQSSIDPDTAAALRKHLTGESEEPQASNDSSDDEESKGKKKARPVSDGTIVINADVKEEQKKEKELIIPDEPDDLEIFEEETGKRFSKEERHKRQSKKLKSTDYKSTKEDLKLQEKKKKSSSDKEDKPEVTIKIIQLPEYVTLDEFSEKVEVAKTEIIKKLMMLGVTNVAQPLDFDVATLIAEDFGFDTEPEPEKDELGHIIPKGELRPRPPVVTIMGHVDHGKTTLLDNIRKTNVVAREAGGITQHIGAYQIEWKKKLITFIDTPGHEAFTEMRAHGANVTDIAIIIVAADDGLKPQSHEAIDHARAAKVPIIIAINKIDRPGANPDKVKQELANVGLVPEDWGGNTICVEISAKFGDNIEELLEMIVLVTEMEDLKGEYDVPAAGVIIESYKHKAKGHLATVLVQKGVITKGNVVVSGIAHGKIRAMFDEWGKEVERAEASKPIEIMGLSDAPQAGEKIRVVANEKLAREIAQKHLDKIKEAKNVNKVKSLDALLQQAAGSEKKSLSIILKTDVRGSAIAIKDSLEKLSDEEVEVSVIHSGVGVVSETDVNLAVASNAVILGFNIRVNNNARKLAEKEAVEIRTYNIIYDAIEDVKNIMKGLYDKIYVDVVVGQATVLTTFKVPKIGIIAGCKVDNGIAKRKAKAKLYRDGAEIYSANISSLKRFKDDVSEVASCYECGVGIENYNDLKEGDVIEFIEQQEEERD</sequence>
<dbReference type="InterPro" id="IPR023115">
    <property type="entry name" value="TIF_IF2_dom3"/>
</dbReference>
<dbReference type="Pfam" id="PF00009">
    <property type="entry name" value="GTP_EFTU"/>
    <property type="match status" value="1"/>
</dbReference>
<feature type="compositionally biased region" description="Basic and acidic residues" evidence="10">
    <location>
        <begin position="112"/>
        <end position="123"/>
    </location>
</feature>
<evidence type="ECO:0000256" key="10">
    <source>
        <dbReference type="SAM" id="MobiDB-lite"/>
    </source>
</evidence>
<comment type="similarity">
    <text evidence="1 8 9">Belongs to the TRAFAC class translation factor GTPase superfamily. Classic translation factor GTPase family. IF-2 subfamily.</text>
</comment>
<dbReference type="NCBIfam" id="TIGR00487">
    <property type="entry name" value="IF-2"/>
    <property type="match status" value="1"/>
</dbReference>
<keyword evidence="5 8" id="KW-0648">Protein biosynthesis</keyword>
<feature type="binding site" evidence="8">
    <location>
        <begin position="249"/>
        <end position="256"/>
    </location>
    <ligand>
        <name>GTP</name>
        <dbReference type="ChEBI" id="CHEBI:37565"/>
    </ligand>
</feature>
<dbReference type="AlphaFoldDB" id="A0A2N5ZK13"/>
<dbReference type="Gene3D" id="3.40.50.300">
    <property type="entry name" value="P-loop containing nucleotide triphosphate hydrolases"/>
    <property type="match status" value="1"/>
</dbReference>
<dbReference type="Pfam" id="PF04760">
    <property type="entry name" value="IF2_N"/>
    <property type="match status" value="2"/>
</dbReference>
<evidence type="ECO:0000256" key="6">
    <source>
        <dbReference type="ARBA" id="ARBA00023134"/>
    </source>
</evidence>
<comment type="subcellular location">
    <subcellularLocation>
        <location evidence="8">Cytoplasm</location>
    </subcellularLocation>
</comment>
<keyword evidence="4 8" id="KW-0547">Nucleotide-binding</keyword>
<gene>
    <name evidence="8" type="primary">infB</name>
    <name evidence="12" type="ORF">C0601_03140</name>
</gene>
<evidence type="ECO:0000256" key="4">
    <source>
        <dbReference type="ARBA" id="ARBA00022741"/>
    </source>
</evidence>
<dbReference type="Proteomes" id="UP000234857">
    <property type="component" value="Unassembled WGS sequence"/>
</dbReference>
<dbReference type="SUPFAM" id="SSF52540">
    <property type="entry name" value="P-loop containing nucleoside triphosphate hydrolases"/>
    <property type="match status" value="1"/>
</dbReference>
<dbReference type="Gene3D" id="2.40.30.10">
    <property type="entry name" value="Translation factors"/>
    <property type="match status" value="2"/>
</dbReference>
<dbReference type="NCBIfam" id="TIGR00231">
    <property type="entry name" value="small_GTP"/>
    <property type="match status" value="1"/>
</dbReference>
<dbReference type="GO" id="GO:0003743">
    <property type="term" value="F:translation initiation factor activity"/>
    <property type="evidence" value="ECO:0007669"/>
    <property type="project" value="UniProtKB-UniRule"/>
</dbReference>
<organism evidence="12 13">
    <name type="scientific">Muiribacterium halophilum</name>
    <dbReference type="NCBI Taxonomy" id="2053465"/>
    <lineage>
        <taxon>Bacteria</taxon>
        <taxon>Candidatus Muiribacteriota</taxon>
        <taxon>Candidatus Muiribacteriia</taxon>
        <taxon>Candidatus Muiribacteriales</taxon>
        <taxon>Candidatus Muiribacteriaceae</taxon>
        <taxon>Candidatus Muiribacterium</taxon>
    </lineage>
</organism>
<dbReference type="HAMAP" id="MF_00100_B">
    <property type="entry name" value="IF_2_B"/>
    <property type="match status" value="1"/>
</dbReference>
<dbReference type="SUPFAM" id="SSF50447">
    <property type="entry name" value="Translation proteins"/>
    <property type="match status" value="2"/>
</dbReference>